<dbReference type="SMART" id="SM00079">
    <property type="entry name" value="PBPe"/>
    <property type="match status" value="1"/>
</dbReference>
<dbReference type="InterPro" id="IPR018313">
    <property type="entry name" value="SBP_3_CS"/>
</dbReference>
<dbReference type="PROSITE" id="PS01039">
    <property type="entry name" value="SBP_BACTERIAL_3"/>
    <property type="match status" value="1"/>
</dbReference>
<dbReference type="PANTHER" id="PTHR35936">
    <property type="entry name" value="MEMBRANE-BOUND LYTIC MUREIN TRANSGLYCOSYLASE F"/>
    <property type="match status" value="1"/>
</dbReference>
<evidence type="ECO:0000256" key="5">
    <source>
        <dbReference type="SAM" id="SignalP"/>
    </source>
</evidence>
<dbReference type="AlphaFoldDB" id="A0A2U2MXM0"/>
<evidence type="ECO:0000256" key="2">
    <source>
        <dbReference type="ARBA" id="ARBA00010333"/>
    </source>
</evidence>
<dbReference type="GO" id="GO:0030313">
    <property type="term" value="C:cell envelope"/>
    <property type="evidence" value="ECO:0007669"/>
    <property type="project" value="UniProtKB-SubCell"/>
</dbReference>
<dbReference type="RefSeq" id="WP_109679721.1">
    <property type="nucleotide sequence ID" value="NZ_CP086615.1"/>
</dbReference>
<dbReference type="OrthoDB" id="8587856at2"/>
<sequence>MMRKLLLGLLLGLAATPLAAQDTLRIATEGAYPPFNFIDASGEVKGFDVDLARALCEEMGVECELVTQDWDGIIPGLIAGRYDAIIASMSITEERQQAVSFSEPYYSNKLQFIAPKSSDFSPDELAGLTIGAQRATIAAQWLEDNTEDVSIRLYDTQENAYLDLESGRLDAVLADVYVSYEWLESEAGSDYEFKGDPVYDDDKIAVAVRKGDEALARRFSEAIEALREDGTYQEINAKYFPFDIY</sequence>
<dbReference type="PANTHER" id="PTHR35936:SF17">
    <property type="entry name" value="ARGININE-BINDING EXTRACELLULAR PROTEIN ARTP"/>
    <property type="match status" value="1"/>
</dbReference>
<feature type="domain" description="Solute-binding protein family 3/N-terminal" evidence="6">
    <location>
        <begin position="23"/>
        <end position="243"/>
    </location>
</feature>
<feature type="chain" id="PRO_5015675752" evidence="5">
    <location>
        <begin position="21"/>
        <end position="245"/>
    </location>
</feature>
<keyword evidence="9" id="KW-1185">Reference proteome</keyword>
<keyword evidence="3 5" id="KW-0732">Signal</keyword>
<dbReference type="Pfam" id="PF00497">
    <property type="entry name" value="SBP_bac_3"/>
    <property type="match status" value="1"/>
</dbReference>
<dbReference type="Gene3D" id="3.40.190.10">
    <property type="entry name" value="Periplasmic binding protein-like II"/>
    <property type="match status" value="2"/>
</dbReference>
<evidence type="ECO:0000256" key="4">
    <source>
        <dbReference type="RuleBase" id="RU003744"/>
    </source>
</evidence>
<organism evidence="8 9">
    <name type="scientific">Sediminicurvatus halobius</name>
    <dbReference type="NCBI Taxonomy" id="2182432"/>
    <lineage>
        <taxon>Bacteria</taxon>
        <taxon>Pseudomonadati</taxon>
        <taxon>Pseudomonadota</taxon>
        <taxon>Gammaproteobacteria</taxon>
        <taxon>Chromatiales</taxon>
        <taxon>Ectothiorhodospiraceae</taxon>
        <taxon>Sediminicurvatus</taxon>
    </lineage>
</organism>
<feature type="domain" description="Ionotropic glutamate receptor C-terminal" evidence="7">
    <location>
        <begin position="23"/>
        <end position="242"/>
    </location>
</feature>
<evidence type="ECO:0000256" key="3">
    <source>
        <dbReference type="ARBA" id="ARBA00022729"/>
    </source>
</evidence>
<evidence type="ECO:0000313" key="8">
    <source>
        <dbReference type="EMBL" id="PWG61656.1"/>
    </source>
</evidence>
<dbReference type="Proteomes" id="UP000245474">
    <property type="component" value="Unassembled WGS sequence"/>
</dbReference>
<evidence type="ECO:0000259" key="6">
    <source>
        <dbReference type="SMART" id="SM00062"/>
    </source>
</evidence>
<dbReference type="SMART" id="SM00062">
    <property type="entry name" value="PBPb"/>
    <property type="match status" value="1"/>
</dbReference>
<dbReference type="EMBL" id="QFFI01000029">
    <property type="protein sequence ID" value="PWG61656.1"/>
    <property type="molecule type" value="Genomic_DNA"/>
</dbReference>
<gene>
    <name evidence="8" type="ORF">DEM34_15385</name>
</gene>
<evidence type="ECO:0000313" key="9">
    <source>
        <dbReference type="Proteomes" id="UP000245474"/>
    </source>
</evidence>
<comment type="similarity">
    <text evidence="2 4">Belongs to the bacterial solute-binding protein 3 family.</text>
</comment>
<evidence type="ECO:0000259" key="7">
    <source>
        <dbReference type="SMART" id="SM00079"/>
    </source>
</evidence>
<dbReference type="SUPFAM" id="SSF53850">
    <property type="entry name" value="Periplasmic binding protein-like II"/>
    <property type="match status" value="1"/>
</dbReference>
<dbReference type="InterPro" id="IPR001320">
    <property type="entry name" value="Iontro_rcpt_C"/>
</dbReference>
<name>A0A2U2MXM0_9GAMM</name>
<dbReference type="GO" id="GO:0015276">
    <property type="term" value="F:ligand-gated monoatomic ion channel activity"/>
    <property type="evidence" value="ECO:0007669"/>
    <property type="project" value="InterPro"/>
</dbReference>
<accession>A0A2U2MXM0</accession>
<proteinExistence type="inferred from homology"/>
<dbReference type="InterPro" id="IPR001638">
    <property type="entry name" value="Solute-binding_3/MltF_N"/>
</dbReference>
<comment type="caution">
    <text evidence="8">The sequence shown here is derived from an EMBL/GenBank/DDBJ whole genome shotgun (WGS) entry which is preliminary data.</text>
</comment>
<dbReference type="CDD" id="cd13702">
    <property type="entry name" value="PBP2_mlr5654_like"/>
    <property type="match status" value="1"/>
</dbReference>
<dbReference type="GO" id="GO:0016020">
    <property type="term" value="C:membrane"/>
    <property type="evidence" value="ECO:0007669"/>
    <property type="project" value="InterPro"/>
</dbReference>
<protein>
    <submittedName>
        <fullName evidence="8">Amino acid ABC transporter</fullName>
    </submittedName>
</protein>
<evidence type="ECO:0000256" key="1">
    <source>
        <dbReference type="ARBA" id="ARBA00004196"/>
    </source>
</evidence>
<reference evidence="8 9" key="1">
    <citation type="submission" date="2018-05" db="EMBL/GenBank/DDBJ databases">
        <title>Spiribacter halobius sp. nov., a moderately halophilic bacterium isolated from marine solar saltern.</title>
        <authorList>
            <person name="Zheng W.-S."/>
            <person name="Lu D.-C."/>
            <person name="Du Z.-J."/>
        </authorList>
    </citation>
    <scope>NUCLEOTIDE SEQUENCE [LARGE SCALE GENOMIC DNA]</scope>
    <source>
        <strain evidence="8 9">E85</strain>
    </source>
</reference>
<feature type="signal peptide" evidence="5">
    <location>
        <begin position="1"/>
        <end position="20"/>
    </location>
</feature>
<comment type="subcellular location">
    <subcellularLocation>
        <location evidence="1">Cell envelope</location>
    </subcellularLocation>
</comment>